<comment type="caution">
    <text evidence="2">The sequence shown here is derived from an EMBL/GenBank/DDBJ whole genome shotgun (WGS) entry which is preliminary data.</text>
</comment>
<proteinExistence type="predicted"/>
<reference evidence="2 3" key="1">
    <citation type="journal article" date="2020" name="Mol. Plant">
        <title>The Chromosome-Based Rubber Tree Genome Provides New Insights into Spurge Genome Evolution and Rubber Biosynthesis.</title>
        <authorList>
            <person name="Liu J."/>
            <person name="Shi C."/>
            <person name="Shi C.C."/>
            <person name="Li W."/>
            <person name="Zhang Q.J."/>
            <person name="Zhang Y."/>
            <person name="Li K."/>
            <person name="Lu H.F."/>
            <person name="Shi C."/>
            <person name="Zhu S.T."/>
            <person name="Xiao Z.Y."/>
            <person name="Nan H."/>
            <person name="Yue Y."/>
            <person name="Zhu X.G."/>
            <person name="Wu Y."/>
            <person name="Hong X.N."/>
            <person name="Fan G.Y."/>
            <person name="Tong Y."/>
            <person name="Zhang D."/>
            <person name="Mao C.L."/>
            <person name="Liu Y.L."/>
            <person name="Hao S.J."/>
            <person name="Liu W.Q."/>
            <person name="Lv M.Q."/>
            <person name="Zhang H.B."/>
            <person name="Liu Y."/>
            <person name="Hu-Tang G.R."/>
            <person name="Wang J.P."/>
            <person name="Wang J.H."/>
            <person name="Sun Y.H."/>
            <person name="Ni S.B."/>
            <person name="Chen W.B."/>
            <person name="Zhang X.C."/>
            <person name="Jiao Y.N."/>
            <person name="Eichler E.E."/>
            <person name="Li G.H."/>
            <person name="Liu X."/>
            <person name="Gao L.Z."/>
        </authorList>
    </citation>
    <scope>NUCLEOTIDE SEQUENCE [LARGE SCALE GENOMIC DNA]</scope>
    <source>
        <strain evidence="3">cv. GT1</strain>
        <tissue evidence="2">Leaf</tissue>
    </source>
</reference>
<accession>A0A6A6MBB5</accession>
<evidence type="ECO:0000313" key="2">
    <source>
        <dbReference type="EMBL" id="KAF2309269.1"/>
    </source>
</evidence>
<gene>
    <name evidence="2" type="ORF">GH714_001442</name>
</gene>
<organism evidence="2 3">
    <name type="scientific">Hevea brasiliensis</name>
    <name type="common">Para rubber tree</name>
    <name type="synonym">Siphonia brasiliensis</name>
    <dbReference type="NCBI Taxonomy" id="3981"/>
    <lineage>
        <taxon>Eukaryota</taxon>
        <taxon>Viridiplantae</taxon>
        <taxon>Streptophyta</taxon>
        <taxon>Embryophyta</taxon>
        <taxon>Tracheophyta</taxon>
        <taxon>Spermatophyta</taxon>
        <taxon>Magnoliopsida</taxon>
        <taxon>eudicotyledons</taxon>
        <taxon>Gunneridae</taxon>
        <taxon>Pentapetalae</taxon>
        <taxon>rosids</taxon>
        <taxon>fabids</taxon>
        <taxon>Malpighiales</taxon>
        <taxon>Euphorbiaceae</taxon>
        <taxon>Crotonoideae</taxon>
        <taxon>Micrandreae</taxon>
        <taxon>Hevea</taxon>
    </lineage>
</organism>
<evidence type="ECO:0000313" key="3">
    <source>
        <dbReference type="Proteomes" id="UP000467840"/>
    </source>
</evidence>
<keyword evidence="3" id="KW-1185">Reference proteome</keyword>
<name>A0A6A6MBB5_HEVBR</name>
<dbReference type="Proteomes" id="UP000467840">
    <property type="component" value="Chromosome 14"/>
</dbReference>
<dbReference type="AlphaFoldDB" id="A0A6A6MBB5"/>
<feature type="region of interest" description="Disordered" evidence="1">
    <location>
        <begin position="127"/>
        <end position="172"/>
    </location>
</feature>
<feature type="compositionally biased region" description="Polar residues" evidence="1">
    <location>
        <begin position="127"/>
        <end position="145"/>
    </location>
</feature>
<dbReference type="EMBL" id="JAAGAX010000006">
    <property type="protein sequence ID" value="KAF2309269.1"/>
    <property type="molecule type" value="Genomic_DNA"/>
</dbReference>
<sequence>MALSCVESDISANGRLQPSEQSVTPFLPDLIDPSVSYYYRTYNGTGNEWDDYSTYANTDGVEMALGVYGDNGSVMYHNAYGYAPYGPYSPAASPSQHWKMMASYMGLSTASILLVSSHLHQTVDHFTSSQATSSQGELSSSTTPDQMPLPAETAKGNPSSIGNGGVKGNNSSTPFKPTYQKFSLNMNDTNGRGILPGCATFWLSRSKIWF</sequence>
<evidence type="ECO:0000256" key="1">
    <source>
        <dbReference type="SAM" id="MobiDB-lite"/>
    </source>
</evidence>
<protein>
    <submittedName>
        <fullName evidence="2">Uncharacterized protein</fullName>
    </submittedName>
</protein>